<evidence type="ECO:0000313" key="4">
    <source>
        <dbReference type="Proteomes" id="UP000183471"/>
    </source>
</evidence>
<proteinExistence type="predicted"/>
<evidence type="ECO:0000259" key="2">
    <source>
        <dbReference type="Pfam" id="PF03328"/>
    </source>
</evidence>
<feature type="domain" description="HpcH/HpaI aldolase/citrate lyase" evidence="2">
    <location>
        <begin position="67"/>
        <end position="161"/>
    </location>
</feature>
<dbReference type="RefSeq" id="WP_074630252.1">
    <property type="nucleotide sequence ID" value="NZ_FNKY01000001.1"/>
</dbReference>
<sequence>MSYGNDFVLTLFTNDIELARRADEAGINRIGLDLEMLGKAVRQQHLNTWISDHEENQLPALRQVLKKSKLFVRTNPPHPRLDEEIDRFVEAGAEVIMLPMFRTTEDAAKFIEYIDGRAEVSLLVETAAAAVRLEEIVQLKGIDEIHIGLNDLHLDIGLKSHFELLRSQFMNNLSDIVHNAGIPFGFGGVGRVKDARLPIPSDLVYAQYARLRADRALVSRVFTSPDYTQLDLTQEVAAFRDRMDEWNECTEQDWIEARDLLWRAAEAL</sequence>
<name>A0ABY0T5F4_9PROT</name>
<dbReference type="Gene3D" id="3.20.20.60">
    <property type="entry name" value="Phosphoenolpyruvate-binding domains"/>
    <property type="match status" value="2"/>
</dbReference>
<accession>A0ABY0T5F4</accession>
<keyword evidence="1" id="KW-0479">Metal-binding</keyword>
<keyword evidence="3" id="KW-0456">Lyase</keyword>
<reference evidence="3 4" key="1">
    <citation type="submission" date="2016-10" db="EMBL/GenBank/DDBJ databases">
        <authorList>
            <person name="Varghese N."/>
            <person name="Submissions S."/>
        </authorList>
    </citation>
    <scope>NUCLEOTIDE SEQUENCE [LARGE SCALE GENOMIC DNA]</scope>
    <source>
        <strain evidence="3 4">Nl1</strain>
    </source>
</reference>
<keyword evidence="4" id="KW-1185">Reference proteome</keyword>
<comment type="caution">
    <text evidence="3">The sequence shown here is derived from an EMBL/GenBank/DDBJ whole genome shotgun (WGS) entry which is preliminary data.</text>
</comment>
<evidence type="ECO:0000256" key="1">
    <source>
        <dbReference type="ARBA" id="ARBA00022723"/>
    </source>
</evidence>
<evidence type="ECO:0000313" key="3">
    <source>
        <dbReference type="EMBL" id="SDQ25321.1"/>
    </source>
</evidence>
<gene>
    <name evidence="3" type="ORF">SAMN05216402_0026</name>
</gene>
<dbReference type="EMBL" id="FNKY01000001">
    <property type="protein sequence ID" value="SDQ25321.1"/>
    <property type="molecule type" value="Genomic_DNA"/>
</dbReference>
<dbReference type="Proteomes" id="UP000183471">
    <property type="component" value="Unassembled WGS sequence"/>
</dbReference>
<organism evidence="3 4">
    <name type="scientific">Nitrosospira multiformis</name>
    <dbReference type="NCBI Taxonomy" id="1231"/>
    <lineage>
        <taxon>Bacteria</taxon>
        <taxon>Pseudomonadati</taxon>
        <taxon>Pseudomonadota</taxon>
        <taxon>Betaproteobacteria</taxon>
        <taxon>Nitrosomonadales</taxon>
        <taxon>Nitrosomonadaceae</taxon>
        <taxon>Nitrosospira</taxon>
    </lineage>
</organism>
<dbReference type="InterPro" id="IPR015813">
    <property type="entry name" value="Pyrv/PenolPyrv_kinase-like_dom"/>
</dbReference>
<dbReference type="GO" id="GO:0016829">
    <property type="term" value="F:lyase activity"/>
    <property type="evidence" value="ECO:0007669"/>
    <property type="project" value="UniProtKB-KW"/>
</dbReference>
<dbReference type="Pfam" id="PF03328">
    <property type="entry name" value="HpcH_HpaI"/>
    <property type="match status" value="1"/>
</dbReference>
<protein>
    <submittedName>
        <fullName evidence="3">HpcH/HpaI aldolase/citrate lyase family protein</fullName>
    </submittedName>
</protein>
<dbReference type="InterPro" id="IPR005000">
    <property type="entry name" value="Aldolase/citrate-lyase_domain"/>
</dbReference>
<dbReference type="InterPro" id="IPR040442">
    <property type="entry name" value="Pyrv_kinase-like_dom_sf"/>
</dbReference>
<dbReference type="SUPFAM" id="SSF51621">
    <property type="entry name" value="Phosphoenolpyruvate/pyruvate domain"/>
    <property type="match status" value="1"/>
</dbReference>